<dbReference type="Pfam" id="PF17900">
    <property type="entry name" value="Peptidase_M1_N"/>
    <property type="match status" value="1"/>
</dbReference>
<dbReference type="PANTHER" id="PTHR11533:SF174">
    <property type="entry name" value="PUROMYCIN-SENSITIVE AMINOPEPTIDASE-RELATED"/>
    <property type="match status" value="1"/>
</dbReference>
<dbReference type="GO" id="GO:0043171">
    <property type="term" value="P:peptide catabolic process"/>
    <property type="evidence" value="ECO:0000318"/>
    <property type="project" value="GO_Central"/>
</dbReference>
<dbReference type="GeneID" id="10499191"/>
<dbReference type="InterPro" id="IPR027268">
    <property type="entry name" value="Peptidase_M4/M1_CTD_sf"/>
</dbReference>
<evidence type="ECO:0000259" key="12">
    <source>
        <dbReference type="Pfam" id="PF01433"/>
    </source>
</evidence>
<dbReference type="InterPro" id="IPR045357">
    <property type="entry name" value="Aminopeptidase_N-like_N"/>
</dbReference>
<dbReference type="OrthoDB" id="15827at2759"/>
<evidence type="ECO:0000259" key="13">
    <source>
        <dbReference type="Pfam" id="PF11838"/>
    </source>
</evidence>
<dbReference type="STRING" id="5786.F0ZE42"/>
<keyword evidence="5 11" id="KW-0378">Hydrolase</keyword>
<dbReference type="GO" id="GO:0006508">
    <property type="term" value="P:proteolysis"/>
    <property type="evidence" value="ECO:0000318"/>
    <property type="project" value="GO_Central"/>
</dbReference>
<evidence type="ECO:0000256" key="6">
    <source>
        <dbReference type="ARBA" id="ARBA00022833"/>
    </source>
</evidence>
<dbReference type="KEGG" id="dpp:DICPUDRAFT_46283"/>
<dbReference type="EC" id="3.4.11.-" evidence="11"/>
<dbReference type="InterPro" id="IPR001930">
    <property type="entry name" value="Peptidase_M1"/>
</dbReference>
<dbReference type="GO" id="GO:0005737">
    <property type="term" value="C:cytoplasm"/>
    <property type="evidence" value="ECO:0007669"/>
    <property type="project" value="EnsemblProtists"/>
</dbReference>
<dbReference type="Gene3D" id="1.10.390.10">
    <property type="entry name" value="Neutral Protease Domain 2"/>
    <property type="match status" value="1"/>
</dbReference>
<feature type="binding site" evidence="9">
    <location>
        <position position="328"/>
    </location>
    <ligand>
        <name>Zn(2+)</name>
        <dbReference type="ChEBI" id="CHEBI:29105"/>
        <note>catalytic</note>
    </ligand>
</feature>
<dbReference type="GO" id="GO:0031288">
    <property type="term" value="P:sorocarp morphogenesis"/>
    <property type="evidence" value="ECO:0007669"/>
    <property type="project" value="EnsemblProtists"/>
</dbReference>
<dbReference type="AlphaFoldDB" id="F0ZE42"/>
<feature type="domain" description="Peptidase M1 membrane alanine aminopeptidase" evidence="12">
    <location>
        <begin position="234"/>
        <end position="449"/>
    </location>
</feature>
<dbReference type="InterPro" id="IPR050344">
    <property type="entry name" value="Peptidase_M1_aminopeptidases"/>
</dbReference>
<evidence type="ECO:0000259" key="14">
    <source>
        <dbReference type="Pfam" id="PF17900"/>
    </source>
</evidence>
<protein>
    <recommendedName>
        <fullName evidence="11">Aminopeptidase</fullName>
        <ecNumber evidence="11">3.4.11.-</ecNumber>
    </recommendedName>
</protein>
<evidence type="ECO:0000256" key="5">
    <source>
        <dbReference type="ARBA" id="ARBA00022801"/>
    </source>
</evidence>
<evidence type="ECO:0000256" key="2">
    <source>
        <dbReference type="ARBA" id="ARBA00022438"/>
    </source>
</evidence>
<dbReference type="FunFam" id="1.10.390.10:FF:000001">
    <property type="entry name" value="Aminopeptidase"/>
    <property type="match status" value="1"/>
</dbReference>
<evidence type="ECO:0000313" key="16">
    <source>
        <dbReference type="Proteomes" id="UP000001064"/>
    </source>
</evidence>
<dbReference type="RefSeq" id="XP_003285699.1">
    <property type="nucleotide sequence ID" value="XM_003285651.1"/>
</dbReference>
<dbReference type="GO" id="GO:0070006">
    <property type="term" value="F:metalloaminopeptidase activity"/>
    <property type="evidence" value="ECO:0000318"/>
    <property type="project" value="GO_Central"/>
</dbReference>
<feature type="domain" description="Aminopeptidase N-like N-terminal" evidence="14">
    <location>
        <begin position="20"/>
        <end position="199"/>
    </location>
</feature>
<evidence type="ECO:0000256" key="7">
    <source>
        <dbReference type="ARBA" id="ARBA00023049"/>
    </source>
</evidence>
<keyword evidence="2 11" id="KW-0031">Aminopeptidase</keyword>
<evidence type="ECO:0000256" key="8">
    <source>
        <dbReference type="PIRSR" id="PIRSR634016-1"/>
    </source>
</evidence>
<dbReference type="GO" id="GO:0005815">
    <property type="term" value="C:microtubule organizing center"/>
    <property type="evidence" value="ECO:0007669"/>
    <property type="project" value="EnsemblProtists"/>
</dbReference>
<feature type="site" description="Transition state stabilizer" evidence="10">
    <location>
        <position position="391"/>
    </location>
</feature>
<feature type="binding site" evidence="9">
    <location>
        <position position="305"/>
    </location>
    <ligand>
        <name>Zn(2+)</name>
        <dbReference type="ChEBI" id="CHEBI:29105"/>
        <note>catalytic</note>
    </ligand>
</feature>
<feature type="domain" description="ERAP1-like C-terminal" evidence="13">
    <location>
        <begin position="522"/>
        <end position="833"/>
    </location>
</feature>
<dbReference type="CDD" id="cd09601">
    <property type="entry name" value="M1_APN-Q_like"/>
    <property type="match status" value="1"/>
</dbReference>
<dbReference type="VEuPathDB" id="AmoebaDB:DICPUDRAFT_46283"/>
<dbReference type="SUPFAM" id="SSF55486">
    <property type="entry name" value="Metalloproteases ('zincins'), catalytic domain"/>
    <property type="match status" value="1"/>
</dbReference>
<dbReference type="PANTHER" id="PTHR11533">
    <property type="entry name" value="PROTEASE M1 ZINC METALLOPROTEASE"/>
    <property type="match status" value="1"/>
</dbReference>
<dbReference type="FunFam" id="1.25.50.20:FF:000002">
    <property type="entry name" value="Aminopeptidase"/>
    <property type="match status" value="1"/>
</dbReference>
<sequence length="852" mass="97494">MCRSYLVDSSDRLVLPDNVKPVKYDVHLKPNLKDFVFSGEEQITLNIVKPTKSIVIHSIEVEIASVEILGQKPSSIEFNKEEEVAVFNFDQELPVTTNAVLSIKFTGILNDKLKGFYRSQYIVDGEERYIATTQFEATDCRRAFPCFDEPALKAVFNIKITCQKEHIAISNMPETSIVENGDNTKTYTFDTTPIMSTYLVAFIIGDLEYVEGKTKGGIRVRVYKVKGIKESADFALDVGVKALDFFIDYFEIPYPLSKCDHVAIPDFAMGAMENWGLITYRQSILLTSEKTTLLTKQDIVGVIGHELAHQWFGNLVTMEWWSQLWLNEGFATFMGYLVTDYLFPEWNVWLEFSQSYRNEALHLDALESSHAIEVPVRSSSQINEIFDTISYNKGSCVIQMLEKRFGDSFRKGLTHYLNKHSYMNTKTEDLWESISLISGVDVKAFIDNFTKYPGYPVVSIKETSNGTYELSQKKFRVQGEEKPTDPIWNCFIKFQTDKGSYDFTLTKKSDTFTIPDSNPNGWIKPNYGQTGYFRIAYTPEIIKGLEPTILSLQLPAPDRLGLLSDVYNLCKSGATPISVFMNLVTSYKNEKEADVWNFIMISLNEISDLISDQDYYTQFNKIFIDLLKPTSLKLGFDTKPSDSSSDTLLRGKINGKLGALGDKDIVEESRKRFELYEKDQSSLDSNIRSCVLLTYVKNGGEAEQQKIIDLYRKTTDIAEKLALLVVIPFSPNEALVRKALEFSISKDVRSQDSYALWRVPNTYKPVVWKYLTENFAKINEIFGESGLFPYMISFSLTSKMSDEQYKEVENFFKEHPVPMADRSIKNDLEKIQNNTIWFNSFNSDLLNWIKNH</sequence>
<dbReference type="GO" id="GO:0005654">
    <property type="term" value="C:nucleoplasm"/>
    <property type="evidence" value="ECO:0007669"/>
    <property type="project" value="EnsemblProtists"/>
</dbReference>
<keyword evidence="3 11" id="KW-0645">Protease</keyword>
<dbReference type="Gene3D" id="1.25.50.20">
    <property type="match status" value="1"/>
</dbReference>
<dbReference type="GO" id="GO:0005874">
    <property type="term" value="C:microtubule"/>
    <property type="evidence" value="ECO:0007669"/>
    <property type="project" value="EnsemblProtists"/>
</dbReference>
<evidence type="ECO:0000256" key="4">
    <source>
        <dbReference type="ARBA" id="ARBA00022723"/>
    </source>
</evidence>
<reference evidence="16" key="1">
    <citation type="journal article" date="2011" name="Genome Biol.">
        <title>Comparative genomics of the social amoebae Dictyostelium discoideum and Dictyostelium purpureum.</title>
        <authorList>
            <consortium name="US DOE Joint Genome Institute (JGI-PGF)"/>
            <person name="Sucgang R."/>
            <person name="Kuo A."/>
            <person name="Tian X."/>
            <person name="Salerno W."/>
            <person name="Parikh A."/>
            <person name="Feasley C.L."/>
            <person name="Dalin E."/>
            <person name="Tu H."/>
            <person name="Huang E."/>
            <person name="Barry K."/>
            <person name="Lindquist E."/>
            <person name="Shapiro H."/>
            <person name="Bruce D."/>
            <person name="Schmutz J."/>
            <person name="Salamov A."/>
            <person name="Fey P."/>
            <person name="Gaudet P."/>
            <person name="Anjard C."/>
            <person name="Babu M.M."/>
            <person name="Basu S."/>
            <person name="Bushmanova Y."/>
            <person name="van der Wel H."/>
            <person name="Katoh-Kurasawa M."/>
            <person name="Dinh C."/>
            <person name="Coutinho P.M."/>
            <person name="Saito T."/>
            <person name="Elias M."/>
            <person name="Schaap P."/>
            <person name="Kay R.R."/>
            <person name="Henrissat B."/>
            <person name="Eichinger L."/>
            <person name="Rivero F."/>
            <person name="Putnam N.H."/>
            <person name="West C.M."/>
            <person name="Loomis W.F."/>
            <person name="Chisholm R.L."/>
            <person name="Shaulsky G."/>
            <person name="Strassmann J.E."/>
            <person name="Queller D.C."/>
            <person name="Kuspa A."/>
            <person name="Grigoriev I.V."/>
        </authorList>
    </citation>
    <scope>NUCLEOTIDE SEQUENCE [LARGE SCALE GENOMIC DNA]</scope>
    <source>
        <strain evidence="16">QSDP1</strain>
    </source>
</reference>
<organism evidence="15 16">
    <name type="scientific">Dictyostelium purpureum</name>
    <name type="common">Slime mold</name>
    <dbReference type="NCBI Taxonomy" id="5786"/>
    <lineage>
        <taxon>Eukaryota</taxon>
        <taxon>Amoebozoa</taxon>
        <taxon>Evosea</taxon>
        <taxon>Eumycetozoa</taxon>
        <taxon>Dictyostelia</taxon>
        <taxon>Dictyosteliales</taxon>
        <taxon>Dictyosteliaceae</taxon>
        <taxon>Dictyostelium</taxon>
    </lineage>
</organism>
<dbReference type="GO" id="GO:0016020">
    <property type="term" value="C:membrane"/>
    <property type="evidence" value="ECO:0007669"/>
    <property type="project" value="EnsemblProtists"/>
</dbReference>
<dbReference type="InterPro" id="IPR024571">
    <property type="entry name" value="ERAP1-like_C_dom"/>
</dbReference>
<evidence type="ECO:0000256" key="11">
    <source>
        <dbReference type="RuleBase" id="RU364040"/>
    </source>
</evidence>
<evidence type="ECO:0000313" key="15">
    <source>
        <dbReference type="EMBL" id="EGC37760.1"/>
    </source>
</evidence>
<dbReference type="GO" id="GO:0019901">
    <property type="term" value="F:protein kinase binding"/>
    <property type="evidence" value="ECO:0007669"/>
    <property type="project" value="EnsemblProtists"/>
</dbReference>
<evidence type="ECO:0000256" key="9">
    <source>
        <dbReference type="PIRSR" id="PIRSR634016-3"/>
    </source>
</evidence>
<dbReference type="Gene3D" id="2.60.40.1910">
    <property type="match status" value="1"/>
</dbReference>
<dbReference type="Pfam" id="PF01433">
    <property type="entry name" value="Peptidase_M1"/>
    <property type="match status" value="1"/>
</dbReference>
<dbReference type="InterPro" id="IPR014782">
    <property type="entry name" value="Peptidase_M1_dom"/>
</dbReference>
<dbReference type="OMA" id="HDMAGFY"/>
<dbReference type="PRINTS" id="PR00756">
    <property type="entry name" value="ALADIPTASE"/>
</dbReference>
<comment type="similarity">
    <text evidence="1 11">Belongs to the peptidase M1 family.</text>
</comment>
<dbReference type="eggNOG" id="KOG1046">
    <property type="taxonomic scope" value="Eukaryota"/>
</dbReference>
<evidence type="ECO:0000256" key="1">
    <source>
        <dbReference type="ARBA" id="ARBA00010136"/>
    </source>
</evidence>
<dbReference type="FunFam" id="2.60.40.1910:FF:000018">
    <property type="entry name" value="Aminopeptidase"/>
    <property type="match status" value="1"/>
</dbReference>
<dbReference type="InterPro" id="IPR042097">
    <property type="entry name" value="Aminopeptidase_N-like_N_sf"/>
</dbReference>
<keyword evidence="7 11" id="KW-0482">Metalloprotease</keyword>
<name>F0ZE42_DICPU</name>
<dbReference type="FunFam" id="2.60.40.1730:FF:000002">
    <property type="entry name" value="Aminopeptidase"/>
    <property type="match status" value="1"/>
</dbReference>
<accession>F0ZE42</accession>
<gene>
    <name evidence="15" type="ORF">DICPUDRAFT_46283</name>
</gene>
<evidence type="ECO:0000256" key="10">
    <source>
        <dbReference type="PIRSR" id="PIRSR634016-4"/>
    </source>
</evidence>
<dbReference type="SUPFAM" id="SSF63737">
    <property type="entry name" value="Leukotriene A4 hydrolase N-terminal domain"/>
    <property type="match status" value="1"/>
</dbReference>
<proteinExistence type="inferred from homology"/>
<dbReference type="Pfam" id="PF11838">
    <property type="entry name" value="ERAP1_C"/>
    <property type="match status" value="1"/>
</dbReference>
<dbReference type="EMBL" id="GL870991">
    <property type="protein sequence ID" value="EGC37760.1"/>
    <property type="molecule type" value="Genomic_DNA"/>
</dbReference>
<dbReference type="MEROPS" id="M01.A31"/>
<dbReference type="GO" id="GO:0005576">
    <property type="term" value="C:extracellular region"/>
    <property type="evidence" value="ECO:0000318"/>
    <property type="project" value="GO_Central"/>
</dbReference>
<dbReference type="FunCoup" id="F0ZE42">
    <property type="interactions" value="607"/>
</dbReference>
<keyword evidence="4 9" id="KW-0479">Metal-binding</keyword>
<dbReference type="Gene3D" id="2.60.40.1730">
    <property type="entry name" value="tricorn interacting facor f3 domain"/>
    <property type="match status" value="1"/>
</dbReference>
<keyword evidence="16" id="KW-1185">Reference proteome</keyword>
<evidence type="ECO:0000256" key="3">
    <source>
        <dbReference type="ARBA" id="ARBA00022670"/>
    </source>
</evidence>
<feature type="binding site" evidence="9">
    <location>
        <position position="309"/>
    </location>
    <ligand>
        <name>Zn(2+)</name>
        <dbReference type="ChEBI" id="CHEBI:29105"/>
        <note>catalytic</note>
    </ligand>
</feature>
<dbReference type="Proteomes" id="UP000001064">
    <property type="component" value="Unassembled WGS sequence"/>
</dbReference>
<dbReference type="GO" id="GO:0008270">
    <property type="term" value="F:zinc ion binding"/>
    <property type="evidence" value="ECO:0007669"/>
    <property type="project" value="UniProtKB-UniRule"/>
</dbReference>
<dbReference type="InParanoid" id="F0ZE42"/>
<feature type="active site" description="Proton acceptor" evidence="8">
    <location>
        <position position="306"/>
    </location>
</feature>
<keyword evidence="6 9" id="KW-0862">Zinc</keyword>
<dbReference type="InterPro" id="IPR034016">
    <property type="entry name" value="M1_APN-typ"/>
</dbReference>
<comment type="cofactor">
    <cofactor evidence="9 11">
        <name>Zn(2+)</name>
        <dbReference type="ChEBI" id="CHEBI:29105"/>
    </cofactor>
    <text evidence="9 11">Binds 1 zinc ion per subunit.</text>
</comment>